<dbReference type="KEGG" id="npi:G7071_14470"/>
<dbReference type="GO" id="GO:0051073">
    <property type="term" value="F:adenosylcobinamide-GDP ribazoletransferase activity"/>
    <property type="evidence" value="ECO:0007669"/>
    <property type="project" value="UniProtKB-UniRule"/>
</dbReference>
<dbReference type="NCBIfam" id="TIGR00317">
    <property type="entry name" value="cobS"/>
    <property type="match status" value="1"/>
</dbReference>
<feature type="transmembrane region" description="Helical" evidence="19">
    <location>
        <begin position="229"/>
        <end position="248"/>
    </location>
</feature>
<comment type="catalytic activity">
    <reaction evidence="17 19">
        <text>alpha-ribazole + adenosylcob(III)inamide-GDP = adenosylcob(III)alamin + GMP + H(+)</text>
        <dbReference type="Rhea" id="RHEA:16049"/>
        <dbReference type="ChEBI" id="CHEBI:10329"/>
        <dbReference type="ChEBI" id="CHEBI:15378"/>
        <dbReference type="ChEBI" id="CHEBI:18408"/>
        <dbReference type="ChEBI" id="CHEBI:58115"/>
        <dbReference type="ChEBI" id="CHEBI:60487"/>
        <dbReference type="EC" id="2.7.8.26"/>
    </reaction>
</comment>
<keyword evidence="7 19" id="KW-1003">Cell membrane</keyword>
<evidence type="ECO:0000256" key="1">
    <source>
        <dbReference type="ARBA" id="ARBA00001946"/>
    </source>
</evidence>
<dbReference type="PANTHER" id="PTHR34148:SF1">
    <property type="entry name" value="ADENOSYLCOBINAMIDE-GDP RIBAZOLETRANSFERASE"/>
    <property type="match status" value="1"/>
</dbReference>
<comment type="pathway">
    <text evidence="3 19">Cofactor biosynthesis; adenosylcobalamin biosynthesis; adenosylcobalamin from cob(II)yrinate a,c-diamide: step 7/7.</text>
</comment>
<dbReference type="EMBL" id="CP049866">
    <property type="protein sequence ID" value="QIK76447.1"/>
    <property type="molecule type" value="Genomic_DNA"/>
</dbReference>
<dbReference type="Pfam" id="PF02654">
    <property type="entry name" value="CobS"/>
    <property type="match status" value="1"/>
</dbReference>
<evidence type="ECO:0000256" key="14">
    <source>
        <dbReference type="ARBA" id="ARBA00025228"/>
    </source>
</evidence>
<evidence type="ECO:0000256" key="15">
    <source>
        <dbReference type="ARBA" id="ARBA00032605"/>
    </source>
</evidence>
<keyword evidence="11 19" id="KW-0460">Magnesium</keyword>
<name>A0A6G7YIF5_9ACTN</name>
<evidence type="ECO:0000256" key="19">
    <source>
        <dbReference type="HAMAP-Rule" id="MF_00719"/>
    </source>
</evidence>
<organism evidence="20 21">
    <name type="scientific">Nocardioides piscis</name>
    <dbReference type="NCBI Taxonomy" id="2714938"/>
    <lineage>
        <taxon>Bacteria</taxon>
        <taxon>Bacillati</taxon>
        <taxon>Actinomycetota</taxon>
        <taxon>Actinomycetes</taxon>
        <taxon>Propionibacteriales</taxon>
        <taxon>Nocardioidaceae</taxon>
        <taxon>Nocardioides</taxon>
    </lineage>
</organism>
<evidence type="ECO:0000256" key="6">
    <source>
        <dbReference type="ARBA" id="ARBA00015850"/>
    </source>
</evidence>
<evidence type="ECO:0000256" key="11">
    <source>
        <dbReference type="ARBA" id="ARBA00022842"/>
    </source>
</evidence>
<comment type="subcellular location">
    <subcellularLocation>
        <location evidence="2 19">Cell membrane</location>
        <topology evidence="2 19">Multi-pass membrane protein</topology>
    </subcellularLocation>
</comment>
<evidence type="ECO:0000256" key="5">
    <source>
        <dbReference type="ARBA" id="ARBA00013200"/>
    </source>
</evidence>
<evidence type="ECO:0000256" key="13">
    <source>
        <dbReference type="ARBA" id="ARBA00023136"/>
    </source>
</evidence>
<comment type="cofactor">
    <cofactor evidence="1 19">
        <name>Mg(2+)</name>
        <dbReference type="ChEBI" id="CHEBI:18420"/>
    </cofactor>
</comment>
<evidence type="ECO:0000256" key="4">
    <source>
        <dbReference type="ARBA" id="ARBA00010561"/>
    </source>
</evidence>
<dbReference type="HAMAP" id="MF_00719">
    <property type="entry name" value="CobS"/>
    <property type="match status" value="1"/>
</dbReference>
<evidence type="ECO:0000256" key="18">
    <source>
        <dbReference type="ARBA" id="ARBA00049504"/>
    </source>
</evidence>
<sequence length="249" mass="24869">MRTLAAATMLLTRVPVPSSAGGVDPARAAALYPLVGAGIGGVVGGIAVGAGELWPVLVVATLAVAAEVILTGALHLDGLADCADGLAGRDREHRLQIMKDHAIGVYAAATLSLHLLVKVAALAALLHALRPEEMLLLLVGVYATSRGAMLPLARLLPYARTDGTGRAVVEGLGTRQLLTGLVLVLVGSAATVAVDPGAALLVTLVAALTTLSIGLLAQRRIGGVTGDVLGACAELTVSAMLLAAVAVLA</sequence>
<evidence type="ECO:0000256" key="7">
    <source>
        <dbReference type="ARBA" id="ARBA00022475"/>
    </source>
</evidence>
<dbReference type="EC" id="2.7.8.26" evidence="5 19"/>
<keyword evidence="13 19" id="KW-0472">Membrane</keyword>
<keyword evidence="12 19" id="KW-1133">Transmembrane helix</keyword>
<keyword evidence="9 19" id="KW-0808">Transferase</keyword>
<evidence type="ECO:0000256" key="10">
    <source>
        <dbReference type="ARBA" id="ARBA00022692"/>
    </source>
</evidence>
<dbReference type="UniPathway" id="UPA00148">
    <property type="reaction ID" value="UER00238"/>
</dbReference>
<evidence type="ECO:0000256" key="3">
    <source>
        <dbReference type="ARBA" id="ARBA00004663"/>
    </source>
</evidence>
<protein>
    <recommendedName>
        <fullName evidence="6 19">Adenosylcobinamide-GDP ribazoletransferase</fullName>
        <ecNumber evidence="5 19">2.7.8.26</ecNumber>
    </recommendedName>
    <alternativeName>
        <fullName evidence="16 19">Cobalamin synthase</fullName>
    </alternativeName>
    <alternativeName>
        <fullName evidence="15 19">Cobalamin-5'-phosphate synthase</fullName>
    </alternativeName>
</protein>
<evidence type="ECO:0000256" key="8">
    <source>
        <dbReference type="ARBA" id="ARBA00022573"/>
    </source>
</evidence>
<evidence type="ECO:0000256" key="17">
    <source>
        <dbReference type="ARBA" id="ARBA00048623"/>
    </source>
</evidence>
<comment type="function">
    <text evidence="14 19">Joins adenosylcobinamide-GDP and alpha-ribazole to generate adenosylcobalamin (Ado-cobalamin). Also synthesizes adenosylcobalamin 5'-phosphate from adenosylcobinamide-GDP and alpha-ribazole 5'-phosphate.</text>
</comment>
<evidence type="ECO:0000313" key="20">
    <source>
        <dbReference type="EMBL" id="QIK76447.1"/>
    </source>
</evidence>
<evidence type="ECO:0000256" key="9">
    <source>
        <dbReference type="ARBA" id="ARBA00022679"/>
    </source>
</evidence>
<dbReference type="GO" id="GO:0008818">
    <property type="term" value="F:cobalamin 5'-phosphate synthase activity"/>
    <property type="evidence" value="ECO:0007669"/>
    <property type="project" value="UniProtKB-UniRule"/>
</dbReference>
<dbReference type="AlphaFoldDB" id="A0A6G7YIF5"/>
<dbReference type="InterPro" id="IPR003805">
    <property type="entry name" value="CobS"/>
</dbReference>
<keyword evidence="21" id="KW-1185">Reference proteome</keyword>
<keyword evidence="10 19" id="KW-0812">Transmembrane</keyword>
<dbReference type="RefSeq" id="WP_166319893.1">
    <property type="nucleotide sequence ID" value="NZ_CP049866.1"/>
</dbReference>
<accession>A0A6G7YIF5</accession>
<feature type="transmembrane region" description="Helical" evidence="19">
    <location>
        <begin position="30"/>
        <end position="50"/>
    </location>
</feature>
<evidence type="ECO:0000256" key="12">
    <source>
        <dbReference type="ARBA" id="ARBA00022989"/>
    </source>
</evidence>
<evidence type="ECO:0000256" key="16">
    <source>
        <dbReference type="ARBA" id="ARBA00032853"/>
    </source>
</evidence>
<dbReference type="Proteomes" id="UP000502035">
    <property type="component" value="Chromosome"/>
</dbReference>
<dbReference type="PANTHER" id="PTHR34148">
    <property type="entry name" value="ADENOSYLCOBINAMIDE-GDP RIBAZOLETRANSFERASE"/>
    <property type="match status" value="1"/>
</dbReference>
<feature type="transmembrane region" description="Helical" evidence="19">
    <location>
        <begin position="135"/>
        <end position="156"/>
    </location>
</feature>
<evidence type="ECO:0000256" key="2">
    <source>
        <dbReference type="ARBA" id="ARBA00004651"/>
    </source>
</evidence>
<feature type="transmembrane region" description="Helical" evidence="19">
    <location>
        <begin position="200"/>
        <end position="217"/>
    </location>
</feature>
<keyword evidence="8 19" id="KW-0169">Cobalamin biosynthesis</keyword>
<dbReference type="GO" id="GO:0009236">
    <property type="term" value="P:cobalamin biosynthetic process"/>
    <property type="evidence" value="ECO:0007669"/>
    <property type="project" value="UniProtKB-UniRule"/>
</dbReference>
<evidence type="ECO:0000313" key="21">
    <source>
        <dbReference type="Proteomes" id="UP000502035"/>
    </source>
</evidence>
<feature type="transmembrane region" description="Helical" evidence="19">
    <location>
        <begin position="177"/>
        <end position="194"/>
    </location>
</feature>
<proteinExistence type="inferred from homology"/>
<feature type="transmembrane region" description="Helical" evidence="19">
    <location>
        <begin position="103"/>
        <end position="129"/>
    </location>
</feature>
<reference evidence="20 21" key="1">
    <citation type="submission" date="2020-03" db="EMBL/GenBank/DDBJ databases">
        <title>Nocardioides sp. nov., isolated from fish.</title>
        <authorList>
            <person name="Hyun D.-W."/>
            <person name="Bae J.-W."/>
        </authorList>
    </citation>
    <scope>NUCLEOTIDE SEQUENCE [LARGE SCALE GENOMIC DNA]</scope>
    <source>
        <strain evidence="20 21">HDW12A</strain>
    </source>
</reference>
<comment type="similarity">
    <text evidence="4 19">Belongs to the CobS family.</text>
</comment>
<comment type="catalytic activity">
    <reaction evidence="18 19">
        <text>alpha-ribazole 5'-phosphate + adenosylcob(III)inamide-GDP = adenosylcob(III)alamin 5'-phosphate + GMP + H(+)</text>
        <dbReference type="Rhea" id="RHEA:23560"/>
        <dbReference type="ChEBI" id="CHEBI:15378"/>
        <dbReference type="ChEBI" id="CHEBI:57918"/>
        <dbReference type="ChEBI" id="CHEBI:58115"/>
        <dbReference type="ChEBI" id="CHEBI:60487"/>
        <dbReference type="ChEBI" id="CHEBI:60493"/>
        <dbReference type="EC" id="2.7.8.26"/>
    </reaction>
</comment>
<gene>
    <name evidence="19 20" type="primary">cobS</name>
    <name evidence="20" type="ORF">G7071_14470</name>
</gene>
<dbReference type="GO" id="GO:0005886">
    <property type="term" value="C:plasma membrane"/>
    <property type="evidence" value="ECO:0007669"/>
    <property type="project" value="UniProtKB-SubCell"/>
</dbReference>